<dbReference type="EMBL" id="CABPRJ010000559">
    <property type="protein sequence ID" value="VVC30993.1"/>
    <property type="molecule type" value="Genomic_DNA"/>
</dbReference>
<evidence type="ECO:0000313" key="3">
    <source>
        <dbReference type="Proteomes" id="UP000325440"/>
    </source>
</evidence>
<dbReference type="OrthoDB" id="8374772at2759"/>
<gene>
    <name evidence="2" type="ORF">CINCED_3A021882</name>
</gene>
<proteinExistence type="predicted"/>
<dbReference type="Proteomes" id="UP000325440">
    <property type="component" value="Unassembled WGS sequence"/>
</dbReference>
<evidence type="ECO:0000313" key="2">
    <source>
        <dbReference type="EMBL" id="VVC30993.1"/>
    </source>
</evidence>
<name>A0A5E4MJB3_9HEMI</name>
<dbReference type="AlphaFoldDB" id="A0A5E4MJB3"/>
<protein>
    <submittedName>
        <fullName evidence="2">Uncharacterized protein</fullName>
    </submittedName>
</protein>
<feature type="coiled-coil region" evidence="1">
    <location>
        <begin position="13"/>
        <end position="40"/>
    </location>
</feature>
<sequence length="327" mass="37603">MTTVLQKRIITENVNLKKKIKALITENDSLKAKIVELEGELGLNSKFISTTIIRCESQKDKMEANEMVKYLIASVCVYGRSGYFKEGNCESKDGATRNKPVEVKETIDHFKDYFGLERSNSEQILKTYVFDDKTDHTYLRGNQNFTSLVMKMKVDPHLLKDYMETLRLSASEKAQKFVNDVIQSNDDFKDYLADYNTEVVMKDINVLQIGKGEFIGVKNEIVNGEIKNASYYKQVREEQNDENSPTKIVNDAARSIYIKNWKISISKGEDLNAYVNVHVRRPLFTSLATEGQNYDTYGEILLYEVARRGSLYLVKFLVEEVHTEINT</sequence>
<keyword evidence="1" id="KW-0175">Coiled coil</keyword>
<reference evidence="2 3" key="1">
    <citation type="submission" date="2019-08" db="EMBL/GenBank/DDBJ databases">
        <authorList>
            <person name="Alioto T."/>
            <person name="Alioto T."/>
            <person name="Gomez Garrido J."/>
        </authorList>
    </citation>
    <scope>NUCLEOTIDE SEQUENCE [LARGE SCALE GENOMIC DNA]</scope>
</reference>
<organism evidence="2 3">
    <name type="scientific">Cinara cedri</name>
    <dbReference type="NCBI Taxonomy" id="506608"/>
    <lineage>
        <taxon>Eukaryota</taxon>
        <taxon>Metazoa</taxon>
        <taxon>Ecdysozoa</taxon>
        <taxon>Arthropoda</taxon>
        <taxon>Hexapoda</taxon>
        <taxon>Insecta</taxon>
        <taxon>Pterygota</taxon>
        <taxon>Neoptera</taxon>
        <taxon>Paraneoptera</taxon>
        <taxon>Hemiptera</taxon>
        <taxon>Sternorrhyncha</taxon>
        <taxon>Aphidomorpha</taxon>
        <taxon>Aphidoidea</taxon>
        <taxon>Aphididae</taxon>
        <taxon>Lachninae</taxon>
        <taxon>Cinara</taxon>
    </lineage>
</organism>
<evidence type="ECO:0000256" key="1">
    <source>
        <dbReference type="SAM" id="Coils"/>
    </source>
</evidence>
<keyword evidence="3" id="KW-1185">Reference proteome</keyword>
<accession>A0A5E4MJB3</accession>